<dbReference type="HOGENOM" id="CLU_164110_0_0_3"/>
<proteinExistence type="predicted"/>
<dbReference type="InterPro" id="IPR011049">
    <property type="entry name" value="Serralysin-like_metalloprot_C"/>
</dbReference>
<organism evidence="1 2">
    <name type="scientific">Parasynechococcus marenigrum (strain WH8102)</name>
    <dbReference type="NCBI Taxonomy" id="84588"/>
    <lineage>
        <taxon>Bacteria</taxon>
        <taxon>Bacillati</taxon>
        <taxon>Cyanobacteriota</taxon>
        <taxon>Cyanophyceae</taxon>
        <taxon>Synechococcales</taxon>
        <taxon>Prochlorococcaceae</taxon>
        <taxon>Parasynechococcus</taxon>
        <taxon>Parasynechococcus marenigrum</taxon>
    </lineage>
</organism>
<evidence type="ECO:0000313" key="1">
    <source>
        <dbReference type="EMBL" id="CAE08714.1"/>
    </source>
</evidence>
<keyword evidence="2" id="KW-1185">Reference proteome</keyword>
<reference evidence="1 2" key="1">
    <citation type="journal article" date="2003" name="Nature">
        <title>The genome of a motile marine Synechococcus.</title>
        <authorList>
            <person name="Palenik B."/>
            <person name="Brahamsha B."/>
            <person name="Larimer F."/>
            <person name="Land M."/>
            <person name="Hauser L."/>
            <person name="Chain P."/>
            <person name="Lamerdin J."/>
            <person name="Regala W."/>
            <person name="Allen E.A."/>
            <person name="McCarren J."/>
            <person name="Paulsen I."/>
            <person name="Dufresne A."/>
            <person name="Partensky F."/>
            <person name="Webb E."/>
            <person name="Waterbury J."/>
        </authorList>
    </citation>
    <scope>NUCLEOTIDE SEQUENCE [LARGE SCALE GENOMIC DNA]</scope>
    <source>
        <strain evidence="1 2">WH8102</strain>
    </source>
</reference>
<evidence type="ECO:0008006" key="3">
    <source>
        <dbReference type="Google" id="ProtNLM"/>
    </source>
</evidence>
<accession>Q7U472</accession>
<dbReference type="SUPFAM" id="SSF51120">
    <property type="entry name" value="beta-Roll"/>
    <property type="match status" value="1"/>
</dbReference>
<dbReference type="Proteomes" id="UP000001422">
    <property type="component" value="Chromosome"/>
</dbReference>
<dbReference type="EMBL" id="BX569695">
    <property type="protein sequence ID" value="CAE08714.1"/>
    <property type="molecule type" value="Genomic_DNA"/>
</dbReference>
<sequence>MAGDDVIATGEGKYRVWGGEDNDTFKTLDGGKGFMKIMDFEAGDSITFCGCASTRIEQRGKNAWIVKNDDVKAVVKGVTAADLQIDFDQAIITMVADPLA</sequence>
<evidence type="ECO:0000313" key="2">
    <source>
        <dbReference type="Proteomes" id="UP000001422"/>
    </source>
</evidence>
<dbReference type="KEGG" id="syw:SYNW2199"/>
<dbReference type="STRING" id="84588.SYNW2199"/>
<dbReference type="AlphaFoldDB" id="Q7U472"/>
<dbReference type="Gene3D" id="2.150.10.10">
    <property type="entry name" value="Serralysin-like metalloprotease, C-terminal"/>
    <property type="match status" value="1"/>
</dbReference>
<name>Q7U472_PARMW</name>
<protein>
    <recommendedName>
        <fullName evidence="3">Serralysin-like metalloprotease C-terminal domain-containing protein</fullName>
    </recommendedName>
</protein>
<gene>
    <name evidence="1" type="ordered locus">SYNW2199</name>
</gene>
<dbReference type="eggNOG" id="ENOG5030I5Y">
    <property type="taxonomic scope" value="Bacteria"/>
</dbReference>